<dbReference type="InterPro" id="IPR012795">
    <property type="entry name" value="tRNA_Ile_lys_synt_N"/>
</dbReference>
<comment type="caution">
    <text evidence="8">Lacks conserved residue(s) required for the propagation of feature annotation.</text>
</comment>
<evidence type="ECO:0000256" key="8">
    <source>
        <dbReference type="HAMAP-Rule" id="MF_01161"/>
    </source>
</evidence>
<evidence type="ECO:0000259" key="9">
    <source>
        <dbReference type="SMART" id="SM00977"/>
    </source>
</evidence>
<feature type="domain" description="Lysidine-tRNA(Ile) synthetase C-terminal" evidence="9">
    <location>
        <begin position="388"/>
        <end position="457"/>
    </location>
</feature>
<dbReference type="GO" id="GO:0005737">
    <property type="term" value="C:cytoplasm"/>
    <property type="evidence" value="ECO:0007669"/>
    <property type="project" value="UniProtKB-SubCell"/>
</dbReference>
<dbReference type="HOGENOM" id="CLU_018869_0_2_9"/>
<gene>
    <name evidence="8" type="primary">tilS</name>
    <name evidence="10" type="ordered locus">LSA_04290</name>
</gene>
<dbReference type="SMART" id="SM00977">
    <property type="entry name" value="TilS_C"/>
    <property type="match status" value="1"/>
</dbReference>
<dbReference type="InterPro" id="IPR011063">
    <property type="entry name" value="TilS/TtcA_N"/>
</dbReference>
<keyword evidence="5" id="KW-0547">Nucleotide-binding</keyword>
<dbReference type="NCBIfam" id="TIGR02432">
    <property type="entry name" value="lysidine_TilS_N"/>
    <property type="match status" value="1"/>
</dbReference>
<dbReference type="GO" id="GO:0032267">
    <property type="term" value="F:tRNA(Ile)-lysidine synthase activity"/>
    <property type="evidence" value="ECO:0007669"/>
    <property type="project" value="UniProtKB-EC"/>
</dbReference>
<dbReference type="EC" id="6.3.4.19" evidence="8"/>
<comment type="catalytic activity">
    <reaction evidence="7 8">
        <text>cytidine(34) in tRNA(Ile2) + L-lysine + ATP = lysidine(34) in tRNA(Ile2) + AMP + diphosphate + H(+)</text>
        <dbReference type="Rhea" id="RHEA:43744"/>
        <dbReference type="Rhea" id="RHEA-COMP:10625"/>
        <dbReference type="Rhea" id="RHEA-COMP:10670"/>
        <dbReference type="ChEBI" id="CHEBI:15378"/>
        <dbReference type="ChEBI" id="CHEBI:30616"/>
        <dbReference type="ChEBI" id="CHEBI:32551"/>
        <dbReference type="ChEBI" id="CHEBI:33019"/>
        <dbReference type="ChEBI" id="CHEBI:82748"/>
        <dbReference type="ChEBI" id="CHEBI:83665"/>
        <dbReference type="ChEBI" id="CHEBI:456215"/>
        <dbReference type="EC" id="6.3.4.19"/>
    </reaction>
</comment>
<keyword evidence="4 8" id="KW-0819">tRNA processing</keyword>
<dbReference type="HAMAP" id="MF_01161">
    <property type="entry name" value="tRNA_Ile_lys_synt"/>
    <property type="match status" value="1"/>
</dbReference>
<dbReference type="Proteomes" id="UP000001285">
    <property type="component" value="Chromosome"/>
</dbReference>
<evidence type="ECO:0000256" key="1">
    <source>
        <dbReference type="ARBA" id="ARBA00004496"/>
    </source>
</evidence>
<evidence type="ECO:0000256" key="5">
    <source>
        <dbReference type="ARBA" id="ARBA00022741"/>
    </source>
</evidence>
<comment type="function">
    <text evidence="8">Ligates lysine onto the cytidine present at position 34 of the AUA codon-specific tRNA(Ile) that contains the anticodon CAU, in an ATP-dependent manner. Cytidine is converted to lysidine, thus changing the amino acid specificity of the tRNA from methionine to isoleucine.</text>
</comment>
<accession>G2KUY8</accession>
<dbReference type="STRING" id="714313.LSA_04290"/>
<dbReference type="PANTHER" id="PTHR43033">
    <property type="entry name" value="TRNA(ILE)-LYSIDINE SYNTHASE-RELATED"/>
    <property type="match status" value="1"/>
</dbReference>
<dbReference type="Pfam" id="PF01171">
    <property type="entry name" value="ATP_bind_3"/>
    <property type="match status" value="1"/>
</dbReference>
<organism evidence="10 11">
    <name type="scientific">Fructilactobacillus sanfranciscensis (strain TMW 1.1304)</name>
    <name type="common">Lactobacillus sanfranciscensis</name>
    <dbReference type="NCBI Taxonomy" id="714313"/>
    <lineage>
        <taxon>Bacteria</taxon>
        <taxon>Bacillati</taxon>
        <taxon>Bacillota</taxon>
        <taxon>Bacilli</taxon>
        <taxon>Lactobacillales</taxon>
        <taxon>Lactobacillaceae</taxon>
        <taxon>Fructilactobacillus</taxon>
    </lineage>
</organism>
<dbReference type="EMBL" id="CP002461">
    <property type="protein sequence ID" value="AEN98877.1"/>
    <property type="molecule type" value="Genomic_DNA"/>
</dbReference>
<keyword evidence="3 8" id="KW-0436">Ligase</keyword>
<evidence type="ECO:0000256" key="4">
    <source>
        <dbReference type="ARBA" id="ARBA00022694"/>
    </source>
</evidence>
<evidence type="ECO:0000256" key="3">
    <source>
        <dbReference type="ARBA" id="ARBA00022598"/>
    </source>
</evidence>
<sequence>MLSFLLGGVLVKLQSQFNLQVAQSNWWKSNEPIVIAVSTGVDSMVLLHLIQQLKQYHPQITVAHVNHQLRKQSEDEEQYLRDYCNEHQLQLVVKRWEHGKISSGMEAQARKFRYQFFKEVMQKTGSKVLVTAHQQNDQAETVLMKLVRSGNLKEVAGIKPVRKFAGGKLIRPLLKVRRSEIESYAITNQIHWFEDETNHDDEVQRNRIRHHVLPNLVEENKNVVDHLATFADDLQKQNDLVAKLLDSYLNNLDSFKQTSNSIEVNYDDISNMIEPALQQMMQRLMPVSLTKTQLFEVVQLLQNQRKPQGKIQLGNGFELQKVYQKVKIKKIKSENKTFREKTGFMVVLNHWYDLPSGKSVAIFNSEKVPNGNYLRQSYFWLNDSQFPLQIRPSEIHDRVKLKGGGHKQLRRILIDHKVNNEERKLMFSLVDCHNEVLSILGIQESSTNKSVRTNLYVLLVK</sequence>
<dbReference type="GO" id="GO:0005524">
    <property type="term" value="F:ATP binding"/>
    <property type="evidence" value="ECO:0007669"/>
    <property type="project" value="UniProtKB-KW"/>
</dbReference>
<dbReference type="Gene3D" id="3.40.50.620">
    <property type="entry name" value="HUPs"/>
    <property type="match status" value="1"/>
</dbReference>
<proteinExistence type="inferred from homology"/>
<name>G2KUY8_FRUST</name>
<dbReference type="InterPro" id="IPR012094">
    <property type="entry name" value="tRNA_Ile_lys_synt"/>
</dbReference>
<dbReference type="SUPFAM" id="SSF52402">
    <property type="entry name" value="Adenine nucleotide alpha hydrolases-like"/>
    <property type="match status" value="1"/>
</dbReference>
<dbReference type="AlphaFoldDB" id="G2KUY8"/>
<dbReference type="CDD" id="cd01992">
    <property type="entry name" value="TilS_N"/>
    <property type="match status" value="1"/>
</dbReference>
<reference evidence="10 11" key="1">
    <citation type="journal article" date="2011" name="Microb. Cell Fact.">
        <title>Genomic analysis reveals Lactobacillus sanfranciscensis as stable element in traditional sourdoughs.</title>
        <authorList>
            <person name="Vogel R.F."/>
            <person name="Pavlovic M."/>
            <person name="Ehrmann M.A."/>
            <person name="Wiezer A."/>
            <person name="Liesegang H."/>
            <person name="Offschanka S."/>
            <person name="Voget S."/>
            <person name="Angelov A."/>
            <person name="Bocker G."/>
            <person name="Liebl W."/>
        </authorList>
    </citation>
    <scope>NUCLEOTIDE SEQUENCE [LARGE SCALE GENOMIC DNA]</scope>
    <source>
        <strain evidence="10 11">TMW 1.1304</strain>
    </source>
</reference>
<keyword evidence="11" id="KW-1185">Reference proteome</keyword>
<dbReference type="GO" id="GO:0006400">
    <property type="term" value="P:tRNA modification"/>
    <property type="evidence" value="ECO:0007669"/>
    <property type="project" value="UniProtKB-UniRule"/>
</dbReference>
<dbReference type="InterPro" id="IPR014729">
    <property type="entry name" value="Rossmann-like_a/b/a_fold"/>
</dbReference>
<dbReference type="PANTHER" id="PTHR43033:SF1">
    <property type="entry name" value="TRNA(ILE)-LYSIDINE SYNTHASE-RELATED"/>
    <property type="match status" value="1"/>
</dbReference>
<keyword evidence="6" id="KW-0067">ATP-binding</keyword>
<evidence type="ECO:0000313" key="10">
    <source>
        <dbReference type="EMBL" id="AEN98877.1"/>
    </source>
</evidence>
<dbReference type="InterPro" id="IPR012796">
    <property type="entry name" value="Lysidine-tRNA-synth_C"/>
</dbReference>
<dbReference type="KEGG" id="lsn:LSA_04290"/>
<evidence type="ECO:0000256" key="2">
    <source>
        <dbReference type="ARBA" id="ARBA00022490"/>
    </source>
</evidence>
<keyword evidence="2 8" id="KW-0963">Cytoplasm</keyword>
<evidence type="ECO:0000256" key="6">
    <source>
        <dbReference type="ARBA" id="ARBA00022840"/>
    </source>
</evidence>
<dbReference type="NCBIfam" id="TIGR02433">
    <property type="entry name" value="lysidine_TilS_C"/>
    <property type="match status" value="1"/>
</dbReference>
<comment type="subcellular location">
    <subcellularLocation>
        <location evidence="1 8">Cytoplasm</location>
    </subcellularLocation>
</comment>
<comment type="similarity">
    <text evidence="8">Belongs to the tRNA(Ile)-lysidine synthase family.</text>
</comment>
<evidence type="ECO:0000313" key="11">
    <source>
        <dbReference type="Proteomes" id="UP000001285"/>
    </source>
</evidence>
<protein>
    <recommendedName>
        <fullName evidence="8">tRNA(Ile)-lysidine synthase</fullName>
        <ecNumber evidence="8">6.3.4.19</ecNumber>
    </recommendedName>
    <alternativeName>
        <fullName evidence="8">tRNA(Ile)-2-lysyl-cytidine synthase</fullName>
    </alternativeName>
    <alternativeName>
        <fullName evidence="8">tRNA(Ile)-lysidine synthetase</fullName>
    </alternativeName>
</protein>
<dbReference type="eggNOG" id="COG0037">
    <property type="taxonomic scope" value="Bacteria"/>
</dbReference>
<evidence type="ECO:0000256" key="7">
    <source>
        <dbReference type="ARBA" id="ARBA00048539"/>
    </source>
</evidence>